<evidence type="ECO:0000256" key="3">
    <source>
        <dbReference type="ARBA" id="ARBA00022691"/>
    </source>
</evidence>
<dbReference type="SUPFAM" id="SSF53335">
    <property type="entry name" value="S-adenosyl-L-methionine-dependent methyltransferases"/>
    <property type="match status" value="1"/>
</dbReference>
<dbReference type="PANTHER" id="PTHR10509">
    <property type="entry name" value="O-METHYLTRANSFERASE-RELATED"/>
    <property type="match status" value="1"/>
</dbReference>
<dbReference type="InterPro" id="IPR029063">
    <property type="entry name" value="SAM-dependent_MTases_sf"/>
</dbReference>
<protein>
    <recommendedName>
        <fullName evidence="6">O-methyltransferase</fullName>
    </recommendedName>
</protein>
<evidence type="ECO:0000313" key="4">
    <source>
        <dbReference type="EMBL" id="WBL31396.1"/>
    </source>
</evidence>
<organism evidence="4 5">
    <name type="scientific">Candidatus Phytoplasma sacchari</name>
    <dbReference type="NCBI Taxonomy" id="2609813"/>
    <lineage>
        <taxon>Bacteria</taxon>
        <taxon>Bacillati</taxon>
        <taxon>Mycoplasmatota</taxon>
        <taxon>Mollicutes</taxon>
        <taxon>Acholeplasmatales</taxon>
        <taxon>Acholeplasmataceae</taxon>
        <taxon>Candidatus Phytoplasma</taxon>
        <taxon>16SrXI (Rice yellow dwarf group)</taxon>
    </lineage>
</organism>
<dbReference type="InterPro" id="IPR050362">
    <property type="entry name" value="Cation-dep_OMT"/>
</dbReference>
<dbReference type="Gene3D" id="3.40.50.150">
    <property type="entry name" value="Vaccinia Virus protein VP39"/>
    <property type="match status" value="1"/>
</dbReference>
<evidence type="ECO:0000256" key="2">
    <source>
        <dbReference type="ARBA" id="ARBA00022679"/>
    </source>
</evidence>
<dbReference type="PANTHER" id="PTHR10509:SF14">
    <property type="entry name" value="CAFFEOYL-COA O-METHYLTRANSFERASE 3-RELATED"/>
    <property type="match status" value="1"/>
</dbReference>
<sequence>MYEKEKLLFKLKNYSLKNNIPIIKDETLLFLQKIISKNKIIDILEIGTAIGYSALGMNNSQNNIQTIERDYYKYNLALVFFKNKKYMIDFIWTEAFFYEPKKKYDLIFIDASKAQYKNLFKKYSLFLNNRGIIICDNINLDIFSNKTRSRRIVRIIKKMNDFKSFLKKNVNFKTFFYNIGDGISVSQKFF</sequence>
<evidence type="ECO:0008006" key="6">
    <source>
        <dbReference type="Google" id="ProtNLM"/>
    </source>
</evidence>
<dbReference type="EMBL" id="CP115156">
    <property type="protein sequence ID" value="WBL31396.1"/>
    <property type="molecule type" value="Genomic_DNA"/>
</dbReference>
<dbReference type="Proteomes" id="UP001210120">
    <property type="component" value="Chromosome"/>
</dbReference>
<keyword evidence="5" id="KW-1185">Reference proteome</keyword>
<reference evidence="4" key="1">
    <citation type="submission" date="2022-12" db="EMBL/GenBank/DDBJ databases">
        <title>Genomic Characterization of Candidatus Phytoplasma sacchari in China.</title>
        <authorList>
            <person name="Zhang R.-Y."/>
        </authorList>
    </citation>
    <scope>NUCLEOTIDE SEQUENCE [LARGE SCALE GENOMIC DNA]</scope>
    <source>
        <strain evidence="4">SCWL1</strain>
    </source>
</reference>
<accession>A0ABY7M0Z8</accession>
<keyword evidence="1" id="KW-0489">Methyltransferase</keyword>
<dbReference type="InterPro" id="IPR002935">
    <property type="entry name" value="SAM_O-MeTrfase"/>
</dbReference>
<keyword evidence="3" id="KW-0949">S-adenosyl-L-methionine</keyword>
<name>A0ABY7M0Z8_9MOLU</name>
<proteinExistence type="predicted"/>
<dbReference type="Pfam" id="PF01596">
    <property type="entry name" value="Methyltransf_3"/>
    <property type="match status" value="1"/>
</dbReference>
<gene>
    <name evidence="4" type="ORF">O7R10_02215</name>
</gene>
<keyword evidence="2" id="KW-0808">Transferase</keyword>
<evidence type="ECO:0000313" key="5">
    <source>
        <dbReference type="Proteomes" id="UP001210120"/>
    </source>
</evidence>
<evidence type="ECO:0000256" key="1">
    <source>
        <dbReference type="ARBA" id="ARBA00022603"/>
    </source>
</evidence>